<dbReference type="Proteomes" id="UP000620124">
    <property type="component" value="Unassembled WGS sequence"/>
</dbReference>
<organism evidence="2 3">
    <name type="scientific">Mycena venus</name>
    <dbReference type="NCBI Taxonomy" id="2733690"/>
    <lineage>
        <taxon>Eukaryota</taxon>
        <taxon>Fungi</taxon>
        <taxon>Dikarya</taxon>
        <taxon>Basidiomycota</taxon>
        <taxon>Agaricomycotina</taxon>
        <taxon>Agaricomycetes</taxon>
        <taxon>Agaricomycetidae</taxon>
        <taxon>Agaricales</taxon>
        <taxon>Marasmiineae</taxon>
        <taxon>Mycenaceae</taxon>
        <taxon>Mycena</taxon>
    </lineage>
</organism>
<reference evidence="2" key="1">
    <citation type="submission" date="2020-05" db="EMBL/GenBank/DDBJ databases">
        <title>Mycena genomes resolve the evolution of fungal bioluminescence.</title>
        <authorList>
            <person name="Tsai I.J."/>
        </authorList>
    </citation>
    <scope>NUCLEOTIDE SEQUENCE</scope>
    <source>
        <strain evidence="2">CCC161011</strain>
    </source>
</reference>
<keyword evidence="1" id="KW-0732">Signal</keyword>
<proteinExistence type="predicted"/>
<dbReference type="OrthoDB" id="2818900at2759"/>
<dbReference type="PROSITE" id="PS51257">
    <property type="entry name" value="PROKAR_LIPOPROTEIN"/>
    <property type="match status" value="1"/>
</dbReference>
<evidence type="ECO:0000313" key="3">
    <source>
        <dbReference type="Proteomes" id="UP000620124"/>
    </source>
</evidence>
<gene>
    <name evidence="2" type="ORF">MVEN_01589200</name>
</gene>
<feature type="chain" id="PRO_5034003357" evidence="1">
    <location>
        <begin position="23"/>
        <end position="125"/>
    </location>
</feature>
<dbReference type="EMBL" id="JACAZI010000013">
    <property type="protein sequence ID" value="KAF7345694.1"/>
    <property type="molecule type" value="Genomic_DNA"/>
</dbReference>
<dbReference type="AlphaFoldDB" id="A0A8H6XSL5"/>
<evidence type="ECO:0000256" key="1">
    <source>
        <dbReference type="SAM" id="SignalP"/>
    </source>
</evidence>
<feature type="signal peptide" evidence="1">
    <location>
        <begin position="1"/>
        <end position="22"/>
    </location>
</feature>
<protein>
    <submittedName>
        <fullName evidence="2">Uncharacterized protein</fullName>
    </submittedName>
</protein>
<keyword evidence="3" id="KW-1185">Reference proteome</keyword>
<accession>A0A8H6XSL5</accession>
<comment type="caution">
    <text evidence="2">The sequence shown here is derived from an EMBL/GenBank/DDBJ whole genome shotgun (WGS) entry which is preliminary data.</text>
</comment>
<name>A0A8H6XSL5_9AGAR</name>
<dbReference type="InterPro" id="IPR048508">
    <property type="entry name" value="LDL"/>
</dbReference>
<sequence length="125" mass="13914">MRSLTHLVLGTISLILAGQTMAASCWHGNAVGYCGGPFLASQDNAWAARQTYCGNNLWQTESCYVNDRVSIEFTNPDANNQQICWDALEDIIEQCERGDYATGNYEYNGAYYTMYFCDQDTCGSS</sequence>
<evidence type="ECO:0000313" key="2">
    <source>
        <dbReference type="EMBL" id="KAF7345694.1"/>
    </source>
</evidence>
<dbReference type="Pfam" id="PF21691">
    <property type="entry name" value="LDL"/>
    <property type="match status" value="1"/>
</dbReference>